<evidence type="ECO:0000259" key="6">
    <source>
        <dbReference type="PROSITE" id="PS50089"/>
    </source>
</evidence>
<dbReference type="PROSITE" id="PS50089">
    <property type="entry name" value="ZF_RING_2"/>
    <property type="match status" value="1"/>
</dbReference>
<evidence type="ECO:0000256" key="4">
    <source>
        <dbReference type="PROSITE-ProRule" id="PRU00175"/>
    </source>
</evidence>
<evidence type="ECO:0000256" key="5">
    <source>
        <dbReference type="SAM" id="MobiDB-lite"/>
    </source>
</evidence>
<gene>
    <name evidence="7" type="ORF">GIB67_016113</name>
</gene>
<reference evidence="7 8" key="1">
    <citation type="journal article" date="2020" name="IScience">
        <title>Genome Sequencing of the Endangered Kingdonia uniflora (Circaeasteraceae, Ranunculales) Reveals Potential Mechanisms of Evolutionary Specialization.</title>
        <authorList>
            <person name="Sun Y."/>
            <person name="Deng T."/>
            <person name="Zhang A."/>
            <person name="Moore M.J."/>
            <person name="Landis J.B."/>
            <person name="Lin N."/>
            <person name="Zhang H."/>
            <person name="Zhang X."/>
            <person name="Huang J."/>
            <person name="Zhang X."/>
            <person name="Sun H."/>
            <person name="Wang H."/>
        </authorList>
    </citation>
    <scope>NUCLEOTIDE SEQUENCE [LARGE SCALE GENOMIC DNA]</scope>
    <source>
        <strain evidence="7">TB1705</strain>
        <tissue evidence="7">Leaf</tissue>
    </source>
</reference>
<comment type="caution">
    <text evidence="7">The sequence shown here is derived from an EMBL/GenBank/DDBJ whole genome shotgun (WGS) entry which is preliminary data.</text>
</comment>
<dbReference type="InterPro" id="IPR001841">
    <property type="entry name" value="Znf_RING"/>
</dbReference>
<dbReference type="Gene3D" id="3.30.40.10">
    <property type="entry name" value="Zinc/RING finger domain, C3HC4 (zinc finger)"/>
    <property type="match status" value="1"/>
</dbReference>
<accession>A0A7J7L269</accession>
<dbReference type="EMBL" id="JACGCM010002686">
    <property type="protein sequence ID" value="KAF6136657.1"/>
    <property type="molecule type" value="Genomic_DNA"/>
</dbReference>
<dbReference type="Proteomes" id="UP000541444">
    <property type="component" value="Unassembled WGS sequence"/>
</dbReference>
<feature type="region of interest" description="Disordered" evidence="5">
    <location>
        <begin position="133"/>
        <end position="170"/>
    </location>
</feature>
<evidence type="ECO:0000256" key="2">
    <source>
        <dbReference type="ARBA" id="ARBA00022771"/>
    </source>
</evidence>
<dbReference type="Pfam" id="PF13639">
    <property type="entry name" value="zf-RING_2"/>
    <property type="match status" value="1"/>
</dbReference>
<name>A0A7J7L269_9MAGN</name>
<proteinExistence type="predicted"/>
<dbReference type="SUPFAM" id="SSF57850">
    <property type="entry name" value="RING/U-box"/>
    <property type="match status" value="1"/>
</dbReference>
<dbReference type="PANTHER" id="PTHR15710">
    <property type="entry name" value="E3 UBIQUITIN-PROTEIN LIGASE PRAJA"/>
    <property type="match status" value="1"/>
</dbReference>
<feature type="compositionally biased region" description="Acidic residues" evidence="5">
    <location>
        <begin position="133"/>
        <end position="155"/>
    </location>
</feature>
<evidence type="ECO:0000256" key="3">
    <source>
        <dbReference type="ARBA" id="ARBA00022833"/>
    </source>
</evidence>
<dbReference type="GO" id="GO:0005737">
    <property type="term" value="C:cytoplasm"/>
    <property type="evidence" value="ECO:0007669"/>
    <property type="project" value="TreeGrafter"/>
</dbReference>
<dbReference type="InterPro" id="IPR013083">
    <property type="entry name" value="Znf_RING/FYVE/PHD"/>
</dbReference>
<keyword evidence="8" id="KW-1185">Reference proteome</keyword>
<keyword evidence="1" id="KW-0479">Metal-binding</keyword>
<evidence type="ECO:0000313" key="7">
    <source>
        <dbReference type="EMBL" id="KAF6136657.1"/>
    </source>
</evidence>
<sequence>MLHRRHLSFQAWQQDSFDQAPQGIGLWFRIEMRVRRKYHWINYGEPIDIVEAPANAKTFMVDPLSLASNSGSSDEAICHMLHSMGVEIKVRDDMIMYFHSFALLKVIQYYKLQVILPLVFEIKVVKFVPYENDEETDTDEEEDDEEDEKDEEDKDGEVINDSISAEESEDDKINFGFTEEEKRDLQNRRKLVPATRSSIEALEKVRFDATNMTEDCAICSRNFFTRMTLTKMSCSHIFHGDCIARWLGGSNLCPLCDFEMPTN</sequence>
<feature type="domain" description="RING-type" evidence="6">
    <location>
        <begin position="216"/>
        <end position="257"/>
    </location>
</feature>
<dbReference type="PANTHER" id="PTHR15710:SF77">
    <property type="entry name" value="RING-H2 FINGER PROTEIN ATL21B"/>
    <property type="match status" value="1"/>
</dbReference>
<evidence type="ECO:0000313" key="8">
    <source>
        <dbReference type="Proteomes" id="UP000541444"/>
    </source>
</evidence>
<protein>
    <recommendedName>
        <fullName evidence="6">RING-type domain-containing protein</fullName>
    </recommendedName>
</protein>
<dbReference type="GO" id="GO:0061630">
    <property type="term" value="F:ubiquitin protein ligase activity"/>
    <property type="evidence" value="ECO:0007669"/>
    <property type="project" value="TreeGrafter"/>
</dbReference>
<evidence type="ECO:0000256" key="1">
    <source>
        <dbReference type="ARBA" id="ARBA00022723"/>
    </source>
</evidence>
<organism evidence="7 8">
    <name type="scientific">Kingdonia uniflora</name>
    <dbReference type="NCBI Taxonomy" id="39325"/>
    <lineage>
        <taxon>Eukaryota</taxon>
        <taxon>Viridiplantae</taxon>
        <taxon>Streptophyta</taxon>
        <taxon>Embryophyta</taxon>
        <taxon>Tracheophyta</taxon>
        <taxon>Spermatophyta</taxon>
        <taxon>Magnoliopsida</taxon>
        <taxon>Ranunculales</taxon>
        <taxon>Circaeasteraceae</taxon>
        <taxon>Kingdonia</taxon>
    </lineage>
</organism>
<dbReference type="GO" id="GO:0008270">
    <property type="term" value="F:zinc ion binding"/>
    <property type="evidence" value="ECO:0007669"/>
    <property type="project" value="UniProtKB-KW"/>
</dbReference>
<dbReference type="SMART" id="SM00184">
    <property type="entry name" value="RING"/>
    <property type="match status" value="1"/>
</dbReference>
<keyword evidence="2 4" id="KW-0863">Zinc-finger</keyword>
<dbReference type="OrthoDB" id="4348522at2759"/>
<dbReference type="AlphaFoldDB" id="A0A7J7L269"/>
<keyword evidence="3" id="KW-0862">Zinc</keyword>
<dbReference type="GO" id="GO:0016567">
    <property type="term" value="P:protein ubiquitination"/>
    <property type="evidence" value="ECO:0007669"/>
    <property type="project" value="TreeGrafter"/>
</dbReference>